<dbReference type="Proteomes" id="UP001206925">
    <property type="component" value="Unassembled WGS sequence"/>
</dbReference>
<evidence type="ECO:0000313" key="1">
    <source>
        <dbReference type="EMBL" id="KAI7729124.1"/>
    </source>
</evidence>
<proteinExistence type="predicted"/>
<dbReference type="EMBL" id="JAMZMK010011066">
    <property type="protein sequence ID" value="KAI7729124.1"/>
    <property type="molecule type" value="Genomic_DNA"/>
</dbReference>
<gene>
    <name evidence="1" type="ORF">M8C21_033224</name>
</gene>
<comment type="caution">
    <text evidence="1">The sequence shown here is derived from an EMBL/GenBank/DDBJ whole genome shotgun (WGS) entry which is preliminary data.</text>
</comment>
<protein>
    <submittedName>
        <fullName evidence="1">Uncharacterized protein</fullName>
    </submittedName>
</protein>
<dbReference type="AlphaFoldDB" id="A0AAD5BVK9"/>
<name>A0AAD5BVK9_AMBAR</name>
<accession>A0AAD5BVK9</accession>
<evidence type="ECO:0000313" key="2">
    <source>
        <dbReference type="Proteomes" id="UP001206925"/>
    </source>
</evidence>
<organism evidence="1 2">
    <name type="scientific">Ambrosia artemisiifolia</name>
    <name type="common">Common ragweed</name>
    <dbReference type="NCBI Taxonomy" id="4212"/>
    <lineage>
        <taxon>Eukaryota</taxon>
        <taxon>Viridiplantae</taxon>
        <taxon>Streptophyta</taxon>
        <taxon>Embryophyta</taxon>
        <taxon>Tracheophyta</taxon>
        <taxon>Spermatophyta</taxon>
        <taxon>Magnoliopsida</taxon>
        <taxon>eudicotyledons</taxon>
        <taxon>Gunneridae</taxon>
        <taxon>Pentapetalae</taxon>
        <taxon>asterids</taxon>
        <taxon>campanulids</taxon>
        <taxon>Asterales</taxon>
        <taxon>Asteraceae</taxon>
        <taxon>Asteroideae</taxon>
        <taxon>Heliantheae alliance</taxon>
        <taxon>Heliantheae</taxon>
        <taxon>Ambrosia</taxon>
    </lineage>
</organism>
<reference evidence="1" key="1">
    <citation type="submission" date="2022-06" db="EMBL/GenBank/DDBJ databases">
        <title>Uncovering the hologenomic basis of an extraordinary plant invasion.</title>
        <authorList>
            <person name="Bieker V.C."/>
            <person name="Martin M.D."/>
            <person name="Gilbert T."/>
            <person name="Hodgins K."/>
            <person name="Battlay P."/>
            <person name="Petersen B."/>
            <person name="Wilson J."/>
        </authorList>
    </citation>
    <scope>NUCLEOTIDE SEQUENCE</scope>
    <source>
        <strain evidence="1">AA19_3_7</strain>
        <tissue evidence="1">Leaf</tissue>
    </source>
</reference>
<sequence>MLLRLASRRIWTPPVGFSANNPWLTTGFDFLMWNQNLITSFSGATSVSRSVKWQHNSTRNAGFVSGSGNVR</sequence>
<keyword evidence="2" id="KW-1185">Reference proteome</keyword>